<comment type="subcellular location">
    <subcellularLocation>
        <location evidence="7">Cytoplasm</location>
    </subcellularLocation>
</comment>
<feature type="short sequence motif" description="'KMSKS' region" evidence="7">
    <location>
        <begin position="294"/>
        <end position="298"/>
    </location>
</feature>
<proteinExistence type="inferred from homology"/>
<dbReference type="InterPro" id="IPR014729">
    <property type="entry name" value="Rossmann-like_a/b/a_fold"/>
</dbReference>
<gene>
    <name evidence="7" type="primary">metG</name>
    <name evidence="9" type="ORF">Gocc_2491</name>
</gene>
<keyword evidence="2 7" id="KW-0436">Ligase</keyword>
<dbReference type="InterPro" id="IPR009080">
    <property type="entry name" value="tRNAsynth_Ia_anticodon-bd"/>
</dbReference>
<dbReference type="Pfam" id="PF09334">
    <property type="entry name" value="tRNA-synt_1g"/>
    <property type="match status" value="1"/>
</dbReference>
<dbReference type="FunFam" id="2.170.220.10:FF:000003">
    <property type="entry name" value="Methionine--tRNA ligase"/>
    <property type="match status" value="1"/>
</dbReference>
<feature type="binding site" evidence="7">
    <location>
        <position position="126"/>
    </location>
    <ligand>
        <name>Zn(2+)</name>
        <dbReference type="ChEBI" id="CHEBI:29105"/>
    </ligand>
</feature>
<dbReference type="Gene3D" id="3.40.50.620">
    <property type="entry name" value="HUPs"/>
    <property type="match status" value="1"/>
</dbReference>
<dbReference type="RefSeq" id="WP_114796897.1">
    <property type="nucleotide sequence ID" value="NZ_QQZY01000006.1"/>
</dbReference>
<feature type="binding site" evidence="7">
    <location>
        <position position="143"/>
    </location>
    <ligand>
        <name>Zn(2+)</name>
        <dbReference type="ChEBI" id="CHEBI:29105"/>
    </ligand>
</feature>
<evidence type="ECO:0000256" key="3">
    <source>
        <dbReference type="ARBA" id="ARBA00022741"/>
    </source>
</evidence>
<accession>A0A7M2YWS4</accession>
<comment type="cofactor">
    <cofactor evidence="7">
        <name>Zn(2+)</name>
        <dbReference type="ChEBI" id="CHEBI:29105"/>
    </cofactor>
    <text evidence="7">Binds 1 zinc ion per subunit.</text>
</comment>
<keyword evidence="3 7" id="KW-0547">Nucleotide-binding</keyword>
<dbReference type="InterPro" id="IPR041872">
    <property type="entry name" value="Anticodon_Met"/>
</dbReference>
<keyword evidence="7" id="KW-0479">Metal-binding</keyword>
<keyword evidence="7" id="KW-0862">Zinc</keyword>
<keyword evidence="5 7" id="KW-0648">Protein biosynthesis</keyword>
<comment type="similarity">
    <text evidence="7">Belongs to the class-I aminoacyl-tRNA synthetase family. MetG type 2A subfamily.</text>
</comment>
<evidence type="ECO:0000256" key="6">
    <source>
        <dbReference type="ARBA" id="ARBA00023146"/>
    </source>
</evidence>
<dbReference type="SUPFAM" id="SSF52374">
    <property type="entry name" value="Nucleotidylyl transferase"/>
    <property type="match status" value="1"/>
</dbReference>
<protein>
    <recommendedName>
        <fullName evidence="7">Methionine--tRNA ligase</fullName>
        <ecNumber evidence="7">6.1.1.10</ecNumber>
    </recommendedName>
    <alternativeName>
        <fullName evidence="7">Methionyl-tRNA synthetase</fullName>
        <shortName evidence="7">MetRS</shortName>
    </alternativeName>
</protein>
<comment type="caution">
    <text evidence="7">Lacks conserved residue(s) required for the propagation of feature annotation.</text>
</comment>
<dbReference type="SUPFAM" id="SSF47323">
    <property type="entry name" value="Anticodon-binding domain of a subclass of class I aminoacyl-tRNA synthetases"/>
    <property type="match status" value="1"/>
</dbReference>
<dbReference type="NCBIfam" id="TIGR00398">
    <property type="entry name" value="metG"/>
    <property type="match status" value="1"/>
</dbReference>
<feature type="binding site" evidence="7">
    <location>
        <position position="129"/>
    </location>
    <ligand>
        <name>Zn(2+)</name>
        <dbReference type="ChEBI" id="CHEBI:29105"/>
    </ligand>
</feature>
<dbReference type="Gene3D" id="1.10.730.10">
    <property type="entry name" value="Isoleucyl-tRNA Synthetase, Domain 1"/>
    <property type="match status" value="1"/>
</dbReference>
<dbReference type="InterPro" id="IPR014758">
    <property type="entry name" value="Met-tRNA_synth"/>
</dbReference>
<evidence type="ECO:0000256" key="5">
    <source>
        <dbReference type="ARBA" id="ARBA00022917"/>
    </source>
</evidence>
<sequence>MERYYVTTPIYYVNSTPHIGHAYTTIAADILVRHQRQRGRDTFFLTGVDEHAAKVARVAAEQGLSPQEYADRIAVAWRELPRRINASNDFFIRTSDEEHKRFVQGFLQKLYDNGHVYQDVYAGLYCVGCEAFKTEGELVDGKCAEHDREPEWIEERNWFFRLSSFQEQLLALYERPDFVLPAFRANEARSFVEGGLQDFSISRAGQTWGIPIPWDTDSVAYVWADALVNYLSALTYARPGENLVERFWPAVHHLLAKDILRFHCVYWPAMLLAAGYEPPRQLFVHGYLLLDDRKISKSLGNVVDPLDLIEIYGADPVRFWCARAVSFGQDGAASLEGLHERYERELGNDLGNLLSRTTAMVARYRNGTVRKAPTRDSDIAAALAPLGADVAARLDAFDVTGALERIWEVVRALNRYVEATAPWQLAKDEAQADALDHVLYDLVDGIRAVAVALSAYVPETAERVLEALHQPLELAWAEVAYGRTGDVEGIEAAPPLFPRLDAPAPAA</sequence>
<evidence type="ECO:0000256" key="4">
    <source>
        <dbReference type="ARBA" id="ARBA00022840"/>
    </source>
</evidence>
<dbReference type="Gene3D" id="2.170.220.10">
    <property type="match status" value="1"/>
</dbReference>
<dbReference type="InterPro" id="IPR023457">
    <property type="entry name" value="Met-tRNA_synth_2"/>
</dbReference>
<evidence type="ECO:0000256" key="2">
    <source>
        <dbReference type="ARBA" id="ARBA00022598"/>
    </source>
</evidence>
<dbReference type="PRINTS" id="PR01041">
    <property type="entry name" value="TRNASYNTHMET"/>
</dbReference>
<dbReference type="GO" id="GO:0006431">
    <property type="term" value="P:methionyl-tRNA aminoacylation"/>
    <property type="evidence" value="ECO:0007669"/>
    <property type="project" value="UniProtKB-UniRule"/>
</dbReference>
<dbReference type="PANTHER" id="PTHR43326">
    <property type="entry name" value="METHIONYL-TRNA SYNTHETASE"/>
    <property type="match status" value="1"/>
</dbReference>
<dbReference type="CDD" id="cd07957">
    <property type="entry name" value="Anticodon_Ia_Met"/>
    <property type="match status" value="1"/>
</dbReference>
<reference evidence="10" key="2">
    <citation type="journal article" date="2019" name="MicrobiologyOpen">
        <title>High-quality draft genome sequence of Gaiella occulta isolated from a 150 meter deep mineral water borehole and comparison with the genome sequences of other deep-branching lineages of the phylum Actinobacteria.</title>
        <authorList>
            <person name="Severino R."/>
            <person name="Froufe H.J.C."/>
            <person name="Barroso C."/>
            <person name="Albuquerque L."/>
            <person name="Lobo-da-Cunha A."/>
            <person name="da Costa M.S."/>
            <person name="Egas C."/>
        </authorList>
    </citation>
    <scope>NUCLEOTIDE SEQUENCE [LARGE SCALE GENOMIC DNA]</scope>
    <source>
        <strain evidence="10">F2-233</strain>
    </source>
</reference>
<dbReference type="HAMAP" id="MF_01228">
    <property type="entry name" value="Met_tRNA_synth_type2"/>
    <property type="match status" value="1"/>
</dbReference>
<dbReference type="InterPro" id="IPR033911">
    <property type="entry name" value="MetRS_core"/>
</dbReference>
<evidence type="ECO:0000256" key="7">
    <source>
        <dbReference type="HAMAP-Rule" id="MF_01228"/>
    </source>
</evidence>
<comment type="catalytic activity">
    <reaction evidence="7">
        <text>tRNA(Met) + L-methionine + ATP = L-methionyl-tRNA(Met) + AMP + diphosphate</text>
        <dbReference type="Rhea" id="RHEA:13481"/>
        <dbReference type="Rhea" id="RHEA-COMP:9667"/>
        <dbReference type="Rhea" id="RHEA-COMP:9698"/>
        <dbReference type="ChEBI" id="CHEBI:30616"/>
        <dbReference type="ChEBI" id="CHEBI:33019"/>
        <dbReference type="ChEBI" id="CHEBI:57844"/>
        <dbReference type="ChEBI" id="CHEBI:78442"/>
        <dbReference type="ChEBI" id="CHEBI:78530"/>
        <dbReference type="ChEBI" id="CHEBI:456215"/>
        <dbReference type="EC" id="6.1.1.10"/>
    </reaction>
</comment>
<feature type="binding site" evidence="7">
    <location>
        <position position="146"/>
    </location>
    <ligand>
        <name>Zn(2+)</name>
        <dbReference type="ChEBI" id="CHEBI:29105"/>
    </ligand>
</feature>
<feature type="short sequence motif" description="'HIGH' region" evidence="7">
    <location>
        <begin position="11"/>
        <end position="21"/>
    </location>
</feature>
<keyword evidence="4 7" id="KW-0067">ATP-binding</keyword>
<dbReference type="EC" id="6.1.1.10" evidence="7"/>
<keyword evidence="7" id="KW-0963">Cytoplasm</keyword>
<dbReference type="InterPro" id="IPR015413">
    <property type="entry name" value="Methionyl/Leucyl_tRNA_Synth"/>
</dbReference>
<comment type="function">
    <text evidence="1 7">Is required not only for elongation of protein synthesis but also for the initiation of all mRNA translation through initiator tRNA(fMet) aminoacylation.</text>
</comment>
<dbReference type="CDD" id="cd00814">
    <property type="entry name" value="MetRS_core"/>
    <property type="match status" value="1"/>
</dbReference>
<dbReference type="EMBL" id="QQZY01000006">
    <property type="protein sequence ID" value="RDI73927.1"/>
    <property type="molecule type" value="Genomic_DNA"/>
</dbReference>
<dbReference type="GO" id="GO:0046872">
    <property type="term" value="F:metal ion binding"/>
    <property type="evidence" value="ECO:0007669"/>
    <property type="project" value="UniProtKB-KW"/>
</dbReference>
<dbReference type="NCBIfam" id="NF008900">
    <property type="entry name" value="PRK12267.1"/>
    <property type="match status" value="1"/>
</dbReference>
<keyword evidence="10" id="KW-1185">Reference proteome</keyword>
<comment type="caution">
    <text evidence="9">The sequence shown here is derived from an EMBL/GenBank/DDBJ whole genome shotgun (WGS) entry which is preliminary data.</text>
</comment>
<organism evidence="9 10">
    <name type="scientific">Gaiella occulta</name>
    <dbReference type="NCBI Taxonomy" id="1002870"/>
    <lineage>
        <taxon>Bacteria</taxon>
        <taxon>Bacillati</taxon>
        <taxon>Actinomycetota</taxon>
        <taxon>Thermoleophilia</taxon>
        <taxon>Gaiellales</taxon>
        <taxon>Gaiellaceae</taxon>
        <taxon>Gaiella</taxon>
    </lineage>
</organism>
<evidence type="ECO:0000259" key="8">
    <source>
        <dbReference type="Pfam" id="PF09334"/>
    </source>
</evidence>
<dbReference type="GO" id="GO:0005737">
    <property type="term" value="C:cytoplasm"/>
    <property type="evidence" value="ECO:0007669"/>
    <property type="project" value="UniProtKB-SubCell"/>
</dbReference>
<evidence type="ECO:0000313" key="9">
    <source>
        <dbReference type="EMBL" id="RDI73927.1"/>
    </source>
</evidence>
<dbReference type="OrthoDB" id="9810191at2"/>
<dbReference type="Proteomes" id="UP000254134">
    <property type="component" value="Unassembled WGS sequence"/>
</dbReference>
<keyword evidence="6 7" id="KW-0030">Aminoacyl-tRNA synthetase</keyword>
<feature type="domain" description="Methionyl/Leucyl tRNA synthetase" evidence="8">
    <location>
        <begin position="136"/>
        <end position="357"/>
    </location>
</feature>
<evidence type="ECO:0000313" key="10">
    <source>
        <dbReference type="Proteomes" id="UP000254134"/>
    </source>
</evidence>
<dbReference type="GO" id="GO:0004825">
    <property type="term" value="F:methionine-tRNA ligase activity"/>
    <property type="evidence" value="ECO:0007669"/>
    <property type="project" value="UniProtKB-UniRule"/>
</dbReference>
<dbReference type="GO" id="GO:0005524">
    <property type="term" value="F:ATP binding"/>
    <property type="evidence" value="ECO:0007669"/>
    <property type="project" value="UniProtKB-UniRule"/>
</dbReference>
<evidence type="ECO:0000256" key="1">
    <source>
        <dbReference type="ARBA" id="ARBA00003314"/>
    </source>
</evidence>
<dbReference type="AlphaFoldDB" id="A0A7M2YWS4"/>
<reference evidence="9 10" key="1">
    <citation type="submission" date="2018-07" db="EMBL/GenBank/DDBJ databases">
        <title>High-quality-draft genome sequence of Gaiella occulta.</title>
        <authorList>
            <person name="Severino R."/>
            <person name="Froufe H.J.C."/>
            <person name="Rainey F.A."/>
            <person name="Barroso C."/>
            <person name="Albuquerque L."/>
            <person name="Lobo-Da-Cunha A."/>
            <person name="Da Costa M.S."/>
            <person name="Egas C."/>
        </authorList>
    </citation>
    <scope>NUCLEOTIDE SEQUENCE [LARGE SCALE GENOMIC DNA]</scope>
    <source>
        <strain evidence="9 10">F2-233</strain>
    </source>
</reference>
<comment type="subunit">
    <text evidence="7">Monomer.</text>
</comment>
<dbReference type="PANTHER" id="PTHR43326:SF1">
    <property type="entry name" value="METHIONINE--TRNA LIGASE, MITOCHONDRIAL"/>
    <property type="match status" value="1"/>
</dbReference>
<name>A0A7M2YWS4_9ACTN</name>